<dbReference type="KEGG" id="anp:FK178_09890"/>
<organism evidence="1 2">
    <name type="scientific">Antarcticibacterium arcticum</name>
    <dbReference type="NCBI Taxonomy" id="2585771"/>
    <lineage>
        <taxon>Bacteria</taxon>
        <taxon>Pseudomonadati</taxon>
        <taxon>Bacteroidota</taxon>
        <taxon>Flavobacteriia</taxon>
        <taxon>Flavobacteriales</taxon>
        <taxon>Flavobacteriaceae</taxon>
        <taxon>Antarcticibacterium</taxon>
    </lineage>
</organism>
<name>A0A5B8YP03_9FLAO</name>
<sequence length="222" mass="25286">MTTLEDASENDIHINLPVNISYAAINEFLRENVVGKLIEDEKDTGEVTTYAELLDMSIEQSPDEKYDLAVDVEFRTLTKLLRNKIGRVWLHVALEFDEAAQEVWVSDFKLDGNTDSWLMNNSLELMANKFMQGSIRNKMKYNFKAEIEKHLVELNAKMGDPYEVSNGINLFGRIEKMKVYGIIPKADKFLVLARIAANAVVDIEKLNFNTPVENRPNPGELS</sequence>
<gene>
    <name evidence="1" type="ORF">FK178_09890</name>
</gene>
<dbReference type="EMBL" id="CP042476">
    <property type="protein sequence ID" value="QED38016.1"/>
    <property type="molecule type" value="Genomic_DNA"/>
</dbReference>
<dbReference type="InterPro" id="IPR025515">
    <property type="entry name" value="DUF4403"/>
</dbReference>
<proteinExistence type="predicted"/>
<dbReference type="Proteomes" id="UP000321954">
    <property type="component" value="Chromosome"/>
</dbReference>
<accession>A0A5B8YP03</accession>
<evidence type="ECO:0000313" key="2">
    <source>
        <dbReference type="Proteomes" id="UP000321954"/>
    </source>
</evidence>
<dbReference type="OrthoDB" id="1434790at2"/>
<dbReference type="Pfam" id="PF14356">
    <property type="entry name" value="DUF4403"/>
    <property type="match status" value="1"/>
</dbReference>
<dbReference type="AlphaFoldDB" id="A0A5B8YP03"/>
<reference evidence="1 2" key="1">
    <citation type="submission" date="2019-08" db="EMBL/GenBank/DDBJ databases">
        <title>Antarcticibacterium arcticum sp. nov., a bacterium isolated from marine sediment of the Canadian Beaufort Sea.</title>
        <authorList>
            <person name="Lee Y.M."/>
            <person name="Baek K."/>
            <person name="Lee D.-H."/>
            <person name="Shin S.C."/>
            <person name="Jin Y.K."/>
            <person name="Park Y."/>
        </authorList>
    </citation>
    <scope>NUCLEOTIDE SEQUENCE [LARGE SCALE GENOMIC DNA]</scope>
    <source>
        <strain evidence="1 2">PAMC 28998</strain>
    </source>
</reference>
<dbReference type="RefSeq" id="WP_146834283.1">
    <property type="nucleotide sequence ID" value="NZ_CP042476.1"/>
</dbReference>
<protein>
    <submittedName>
        <fullName evidence="1">DUF4403 family protein</fullName>
    </submittedName>
</protein>
<keyword evidence="2" id="KW-1185">Reference proteome</keyword>
<evidence type="ECO:0000313" key="1">
    <source>
        <dbReference type="EMBL" id="QED38016.1"/>
    </source>
</evidence>